<proteinExistence type="predicted"/>
<dbReference type="AlphaFoldDB" id="A0A9Q0ATR0"/>
<dbReference type="InterPro" id="IPR036770">
    <property type="entry name" value="Ankyrin_rpt-contain_sf"/>
</dbReference>
<feature type="repeat" description="ANK" evidence="3">
    <location>
        <begin position="217"/>
        <end position="249"/>
    </location>
</feature>
<dbReference type="SUPFAM" id="SSF48403">
    <property type="entry name" value="Ankyrin repeat"/>
    <property type="match status" value="1"/>
</dbReference>
<feature type="repeat" description="ANK" evidence="3">
    <location>
        <begin position="151"/>
        <end position="183"/>
    </location>
</feature>
<evidence type="ECO:0000256" key="1">
    <source>
        <dbReference type="ARBA" id="ARBA00022737"/>
    </source>
</evidence>
<dbReference type="Pfam" id="PF13637">
    <property type="entry name" value="Ank_4"/>
    <property type="match status" value="1"/>
</dbReference>
<feature type="repeat" description="ANK" evidence="3">
    <location>
        <begin position="184"/>
        <end position="216"/>
    </location>
</feature>
<organism evidence="5 6">
    <name type="scientific">Neoarthrinium moseri</name>
    <dbReference type="NCBI Taxonomy" id="1658444"/>
    <lineage>
        <taxon>Eukaryota</taxon>
        <taxon>Fungi</taxon>
        <taxon>Dikarya</taxon>
        <taxon>Ascomycota</taxon>
        <taxon>Pezizomycotina</taxon>
        <taxon>Sordariomycetes</taxon>
        <taxon>Xylariomycetidae</taxon>
        <taxon>Amphisphaeriales</taxon>
        <taxon>Apiosporaceae</taxon>
        <taxon>Neoarthrinium</taxon>
    </lineage>
</organism>
<dbReference type="PROSITE" id="PS50088">
    <property type="entry name" value="ANK_REPEAT"/>
    <property type="match status" value="4"/>
</dbReference>
<dbReference type="Pfam" id="PF12796">
    <property type="entry name" value="Ank_2"/>
    <property type="match status" value="1"/>
</dbReference>
<dbReference type="PRINTS" id="PR01415">
    <property type="entry name" value="ANKYRIN"/>
</dbReference>
<dbReference type="GO" id="GO:0005634">
    <property type="term" value="C:nucleus"/>
    <property type="evidence" value="ECO:0007669"/>
    <property type="project" value="TreeGrafter"/>
</dbReference>
<name>A0A9Q0ATR0_9PEZI</name>
<feature type="chain" id="PRO_5040364894" description="Ankyrin repeat protein" evidence="4">
    <location>
        <begin position="20"/>
        <end position="279"/>
    </location>
</feature>
<evidence type="ECO:0000256" key="2">
    <source>
        <dbReference type="ARBA" id="ARBA00023043"/>
    </source>
</evidence>
<accession>A0A9Q0ATR0</accession>
<evidence type="ECO:0008006" key="7">
    <source>
        <dbReference type="Google" id="ProtNLM"/>
    </source>
</evidence>
<dbReference type="EMBL" id="JAFIMR010000004">
    <property type="protein sequence ID" value="KAI1879732.1"/>
    <property type="molecule type" value="Genomic_DNA"/>
</dbReference>
<dbReference type="Proteomes" id="UP000829685">
    <property type="component" value="Unassembled WGS sequence"/>
</dbReference>
<sequence length="279" mass="29584">MQLFRSLGLIAIMAGVGLGATVPPPVIKRADLQSPDDGGFGACLNQKRRLQALEVAIKQSSYATSPSKPSASEDSRMEGLVTPLYRQSDLMLNANSSDISNSAPTSDILGEAFAQPKPWPVATGQSVIPGLDECHTSIEVPDVPEPGSLPHIRTPLHIAIQNKNAALVQLLLREGADVARQDHDGSTALHLAVESGQEDIVSNILTKPVDRNASDYSGRTALFRAIEAGDHAVAKLLLDSASDPNIKDIWGDTAIHLAVKANSETLTALLLEYGAHIDP</sequence>
<dbReference type="SMART" id="SM00248">
    <property type="entry name" value="ANK"/>
    <property type="match status" value="4"/>
</dbReference>
<keyword evidence="1" id="KW-0677">Repeat</keyword>
<evidence type="ECO:0000313" key="5">
    <source>
        <dbReference type="EMBL" id="KAI1879732.1"/>
    </source>
</evidence>
<comment type="caution">
    <text evidence="5">The sequence shown here is derived from an EMBL/GenBank/DDBJ whole genome shotgun (WGS) entry which is preliminary data.</text>
</comment>
<protein>
    <recommendedName>
        <fullName evidence="7">Ankyrin repeat protein</fullName>
    </recommendedName>
</protein>
<reference evidence="5" key="1">
    <citation type="submission" date="2021-03" db="EMBL/GenBank/DDBJ databases">
        <title>Revisited historic fungal species revealed as producer of novel bioactive compounds through whole genome sequencing and comparative genomics.</title>
        <authorList>
            <person name="Vignolle G.A."/>
            <person name="Hochenegger N."/>
            <person name="Mach R.L."/>
            <person name="Mach-Aigner A.R."/>
            <person name="Javad Rahimi M."/>
            <person name="Salim K.A."/>
            <person name="Chan C.M."/>
            <person name="Lim L.B.L."/>
            <person name="Cai F."/>
            <person name="Druzhinina I.S."/>
            <person name="U'Ren J.M."/>
            <person name="Derntl C."/>
        </authorList>
    </citation>
    <scope>NUCLEOTIDE SEQUENCE</scope>
    <source>
        <strain evidence="5">TUCIM 5799</strain>
    </source>
</reference>
<evidence type="ECO:0000256" key="3">
    <source>
        <dbReference type="PROSITE-ProRule" id="PRU00023"/>
    </source>
</evidence>
<feature type="signal peptide" evidence="4">
    <location>
        <begin position="1"/>
        <end position="19"/>
    </location>
</feature>
<gene>
    <name evidence="5" type="ORF">JX265_002686</name>
</gene>
<dbReference type="Gene3D" id="1.25.40.20">
    <property type="entry name" value="Ankyrin repeat-containing domain"/>
    <property type="match status" value="1"/>
</dbReference>
<keyword evidence="6" id="KW-1185">Reference proteome</keyword>
<dbReference type="PANTHER" id="PTHR24124">
    <property type="entry name" value="ANKYRIN REPEAT FAMILY A"/>
    <property type="match status" value="1"/>
</dbReference>
<evidence type="ECO:0000256" key="4">
    <source>
        <dbReference type="SAM" id="SignalP"/>
    </source>
</evidence>
<feature type="repeat" description="ANK" evidence="3">
    <location>
        <begin position="250"/>
        <end position="279"/>
    </location>
</feature>
<dbReference type="PROSITE" id="PS50297">
    <property type="entry name" value="ANK_REP_REGION"/>
    <property type="match status" value="4"/>
</dbReference>
<evidence type="ECO:0000313" key="6">
    <source>
        <dbReference type="Proteomes" id="UP000829685"/>
    </source>
</evidence>
<keyword evidence="2 3" id="KW-0040">ANK repeat</keyword>
<dbReference type="InterPro" id="IPR002110">
    <property type="entry name" value="Ankyrin_rpt"/>
</dbReference>
<dbReference type="GO" id="GO:0010468">
    <property type="term" value="P:regulation of gene expression"/>
    <property type="evidence" value="ECO:0007669"/>
    <property type="project" value="TreeGrafter"/>
</dbReference>
<keyword evidence="4" id="KW-0732">Signal</keyword>
<dbReference type="PANTHER" id="PTHR24124:SF14">
    <property type="entry name" value="CHROMOSOME UNDETERMINED SCAFFOLD_25, WHOLE GENOME SHOTGUN SEQUENCE"/>
    <property type="match status" value="1"/>
</dbReference>